<name>A0ABQ8IN50_9ROSI</name>
<reference evidence="14 15" key="1">
    <citation type="submission" date="2021-02" db="EMBL/GenBank/DDBJ databases">
        <title>Plant Genome Project.</title>
        <authorList>
            <person name="Zhang R.-G."/>
        </authorList>
    </citation>
    <scope>NUCLEOTIDE SEQUENCE [LARGE SCALE GENOMIC DNA]</scope>
    <source>
        <tissue evidence="14">Leaves</tissue>
    </source>
</reference>
<protein>
    <recommendedName>
        <fullName evidence="13">NAC domain-containing protein</fullName>
    </recommendedName>
</protein>
<keyword evidence="3 12" id="KW-0812">Transmembrane</keyword>
<evidence type="ECO:0000256" key="1">
    <source>
        <dbReference type="ARBA" id="ARBA00004123"/>
    </source>
</evidence>
<gene>
    <name evidence="14" type="ORF">JRO89_XS01G0344700</name>
</gene>
<dbReference type="PANTHER" id="PTHR31744">
    <property type="entry name" value="PROTEIN CUP-SHAPED COTYLEDON 2-RELATED"/>
    <property type="match status" value="1"/>
</dbReference>
<evidence type="ECO:0000256" key="12">
    <source>
        <dbReference type="SAM" id="Phobius"/>
    </source>
</evidence>
<evidence type="ECO:0000256" key="10">
    <source>
        <dbReference type="ARBA" id="ARBA00023242"/>
    </source>
</evidence>
<dbReference type="Gene3D" id="2.170.150.80">
    <property type="entry name" value="NAC domain"/>
    <property type="match status" value="1"/>
</dbReference>
<keyword evidence="4 12" id="KW-1133">Transmembrane helix</keyword>
<evidence type="ECO:0000256" key="8">
    <source>
        <dbReference type="ARBA" id="ARBA00023159"/>
    </source>
</evidence>
<dbReference type="PROSITE" id="PS51005">
    <property type="entry name" value="NAC"/>
    <property type="match status" value="1"/>
</dbReference>
<evidence type="ECO:0000256" key="3">
    <source>
        <dbReference type="ARBA" id="ARBA00022692"/>
    </source>
</evidence>
<organism evidence="14 15">
    <name type="scientific">Xanthoceras sorbifolium</name>
    <dbReference type="NCBI Taxonomy" id="99658"/>
    <lineage>
        <taxon>Eukaryota</taxon>
        <taxon>Viridiplantae</taxon>
        <taxon>Streptophyta</taxon>
        <taxon>Embryophyta</taxon>
        <taxon>Tracheophyta</taxon>
        <taxon>Spermatophyta</taxon>
        <taxon>Magnoliopsida</taxon>
        <taxon>eudicotyledons</taxon>
        <taxon>Gunneridae</taxon>
        <taxon>Pentapetalae</taxon>
        <taxon>rosids</taxon>
        <taxon>malvids</taxon>
        <taxon>Sapindales</taxon>
        <taxon>Sapindaceae</taxon>
        <taxon>Xanthoceroideae</taxon>
        <taxon>Xanthoceras</taxon>
    </lineage>
</organism>
<evidence type="ECO:0000259" key="13">
    <source>
        <dbReference type="PROSITE" id="PS51005"/>
    </source>
</evidence>
<keyword evidence="15" id="KW-1185">Reference proteome</keyword>
<proteinExistence type="predicted"/>
<evidence type="ECO:0000256" key="2">
    <source>
        <dbReference type="ARBA" id="ARBA00004167"/>
    </source>
</evidence>
<dbReference type="PANTHER" id="PTHR31744:SF216">
    <property type="entry name" value="NAC TRANSCRIPTION FACTOR"/>
    <property type="match status" value="1"/>
</dbReference>
<dbReference type="InterPro" id="IPR036093">
    <property type="entry name" value="NAC_dom_sf"/>
</dbReference>
<keyword evidence="8" id="KW-0010">Activator</keyword>
<dbReference type="SUPFAM" id="SSF101941">
    <property type="entry name" value="NAC domain"/>
    <property type="match status" value="1"/>
</dbReference>
<keyword evidence="10" id="KW-0539">Nucleus</keyword>
<evidence type="ECO:0000256" key="6">
    <source>
        <dbReference type="ARBA" id="ARBA00023125"/>
    </source>
</evidence>
<comment type="caution">
    <text evidence="14">The sequence shown here is derived from an EMBL/GenBank/DDBJ whole genome shotgun (WGS) entry which is preliminary data.</text>
</comment>
<evidence type="ECO:0000256" key="9">
    <source>
        <dbReference type="ARBA" id="ARBA00023163"/>
    </source>
</evidence>
<dbReference type="Proteomes" id="UP000827721">
    <property type="component" value="Unassembled WGS sequence"/>
</dbReference>
<keyword evidence="7 12" id="KW-0472">Membrane</keyword>
<evidence type="ECO:0000256" key="11">
    <source>
        <dbReference type="SAM" id="MobiDB-lite"/>
    </source>
</evidence>
<dbReference type="InterPro" id="IPR003441">
    <property type="entry name" value="NAC-dom"/>
</dbReference>
<feature type="domain" description="NAC" evidence="13">
    <location>
        <begin position="4"/>
        <end position="156"/>
    </location>
</feature>
<evidence type="ECO:0000256" key="5">
    <source>
        <dbReference type="ARBA" id="ARBA00023015"/>
    </source>
</evidence>
<evidence type="ECO:0000256" key="4">
    <source>
        <dbReference type="ARBA" id="ARBA00022989"/>
    </source>
</evidence>
<evidence type="ECO:0000313" key="15">
    <source>
        <dbReference type="Proteomes" id="UP000827721"/>
    </source>
</evidence>
<evidence type="ECO:0000256" key="7">
    <source>
        <dbReference type="ARBA" id="ARBA00023136"/>
    </source>
</evidence>
<accession>A0ABQ8IN50</accession>
<evidence type="ECO:0000313" key="14">
    <source>
        <dbReference type="EMBL" id="KAH7578134.1"/>
    </source>
</evidence>
<comment type="subcellular location">
    <subcellularLocation>
        <location evidence="2">Membrane</location>
        <topology evidence="2">Single-pass membrane protein</topology>
    </subcellularLocation>
    <subcellularLocation>
        <location evidence="1">Nucleus</location>
    </subcellularLocation>
</comment>
<keyword evidence="5" id="KW-0805">Transcription regulation</keyword>
<keyword evidence="9" id="KW-0804">Transcription</keyword>
<sequence>MDDDEIGNRFYPSEEEIISHYLDGKMQGMHFPNVIHEIDICKFEPWDLPEQAAWQSNDPVWYFFSEPDYKYANSTRINRRTTAGYWKPTGRDRTIRDEHGREIGVKKNLVFYQGRFNKGVKTIWVMHEYHSHNARFYQAYHLSFLKPFVLCRLKRKSDDNGSDTCDGPSYQMASQGNPQPPELESLPEGELGFNSLSETLSQMYPAAQGPSYSTGSNNEPNAWRSHIHSSYTTEHEQDEEFVNSLWADPPEGAYFFEETVNTRLHDFNPPKSLRRVYTGDSSYMDAQTAYSQWGHVLETPSLLSGNASSKEYRQIQMVRAPKSKKPRINCIQLLSEEFPFETRSPQRLPKSHNIEKKSAPEKLYLQDKVSSKAVSRDEVRDDAKLAIDLPQKENTIVKYVKDQRIARSSGKTSSKMRFDGSNGSRKGYIIFLETPPFGYKSNPPSVYVGNILLAVLLIIFIIREMKSLH</sequence>
<keyword evidence="6" id="KW-0238">DNA-binding</keyword>
<dbReference type="EMBL" id="JAFEMO010000001">
    <property type="protein sequence ID" value="KAH7578134.1"/>
    <property type="molecule type" value="Genomic_DNA"/>
</dbReference>
<feature type="transmembrane region" description="Helical" evidence="12">
    <location>
        <begin position="444"/>
        <end position="462"/>
    </location>
</feature>
<dbReference type="Pfam" id="PF02365">
    <property type="entry name" value="NAM"/>
    <property type="match status" value="1"/>
</dbReference>
<feature type="region of interest" description="Disordered" evidence="11">
    <location>
        <begin position="160"/>
        <end position="189"/>
    </location>
</feature>